<evidence type="ECO:0000313" key="9">
    <source>
        <dbReference type="Proteomes" id="UP000477951"/>
    </source>
</evidence>
<keyword evidence="5" id="KW-1133">Transmembrane helix</keyword>
<evidence type="ECO:0000256" key="2">
    <source>
        <dbReference type="ARBA" id="ARBA00029447"/>
    </source>
</evidence>
<dbReference type="Proteomes" id="UP000477951">
    <property type="component" value="Unassembled WGS sequence"/>
</dbReference>
<accession>A0A6L6VK12</accession>
<feature type="domain" description="HAMP" evidence="7">
    <location>
        <begin position="448"/>
        <end position="501"/>
    </location>
</feature>
<dbReference type="Pfam" id="PF00672">
    <property type="entry name" value="HAMP"/>
    <property type="match status" value="1"/>
</dbReference>
<evidence type="ECO:0000256" key="5">
    <source>
        <dbReference type="SAM" id="Phobius"/>
    </source>
</evidence>
<dbReference type="CDD" id="cd11386">
    <property type="entry name" value="MCP_signal"/>
    <property type="match status" value="1"/>
</dbReference>
<name>A0A6L6VK12_AGRVI</name>
<dbReference type="Gene3D" id="1.10.8.500">
    <property type="entry name" value="HAMP domain in histidine kinase"/>
    <property type="match status" value="1"/>
</dbReference>
<evidence type="ECO:0000256" key="1">
    <source>
        <dbReference type="ARBA" id="ARBA00022500"/>
    </source>
</evidence>
<dbReference type="PROSITE" id="PS50885">
    <property type="entry name" value="HAMP"/>
    <property type="match status" value="2"/>
</dbReference>
<feature type="domain" description="HAMP" evidence="7">
    <location>
        <begin position="529"/>
        <end position="581"/>
    </location>
</feature>
<dbReference type="Pfam" id="PF00015">
    <property type="entry name" value="MCPsignal"/>
    <property type="match status" value="1"/>
</dbReference>
<keyword evidence="1" id="KW-0145">Chemotaxis</keyword>
<dbReference type="RefSeq" id="WP_156616133.1">
    <property type="nucleotide sequence ID" value="NZ_WPHR01000029.1"/>
</dbReference>
<keyword evidence="4" id="KW-0175">Coiled coil</keyword>
<dbReference type="SMART" id="SM00283">
    <property type="entry name" value="MA"/>
    <property type="match status" value="1"/>
</dbReference>
<dbReference type="CDD" id="cd06225">
    <property type="entry name" value="HAMP"/>
    <property type="match status" value="1"/>
</dbReference>
<keyword evidence="3" id="KW-0807">Transducer</keyword>
<organism evidence="8 9">
    <name type="scientific">Agrobacterium vitis</name>
    <name type="common">Rhizobium vitis</name>
    <dbReference type="NCBI Taxonomy" id="373"/>
    <lineage>
        <taxon>Bacteria</taxon>
        <taxon>Pseudomonadati</taxon>
        <taxon>Pseudomonadota</taxon>
        <taxon>Alphaproteobacteria</taxon>
        <taxon>Hyphomicrobiales</taxon>
        <taxon>Rhizobiaceae</taxon>
        <taxon>Rhizobium/Agrobacterium group</taxon>
        <taxon>Agrobacterium</taxon>
    </lineage>
</organism>
<dbReference type="GO" id="GO:0016020">
    <property type="term" value="C:membrane"/>
    <property type="evidence" value="ECO:0007669"/>
    <property type="project" value="InterPro"/>
</dbReference>
<evidence type="ECO:0000256" key="4">
    <source>
        <dbReference type="SAM" id="Coils"/>
    </source>
</evidence>
<evidence type="ECO:0000259" key="6">
    <source>
        <dbReference type="PROSITE" id="PS50111"/>
    </source>
</evidence>
<feature type="domain" description="Methyl-accepting transducer" evidence="6">
    <location>
        <begin position="586"/>
        <end position="815"/>
    </location>
</feature>
<evidence type="ECO:0000259" key="7">
    <source>
        <dbReference type="PROSITE" id="PS50885"/>
    </source>
</evidence>
<dbReference type="InterPro" id="IPR051310">
    <property type="entry name" value="MCP_chemotaxis"/>
</dbReference>
<comment type="similarity">
    <text evidence="2">Belongs to the methyl-accepting chemotaxis (MCP) protein family.</text>
</comment>
<dbReference type="GO" id="GO:0007165">
    <property type="term" value="P:signal transduction"/>
    <property type="evidence" value="ECO:0007669"/>
    <property type="project" value="UniProtKB-KW"/>
</dbReference>
<sequence length="845" mass="90991">MFIDRLLSRLSVHAKVMVLLFPLVASITAVGLTGLWASGILQNRIEISNSVLQSLTGFRDLSASMSRFLSETTVAGLSEVKRRVSEQQDNLTAMLAQVAKGSKDETDLQSAEGTVAKTGMYVDELWSQHETKTGLENTIQRGLSVVVSSRTTISEALKKVQRGVQDDDAAAKGLLREAGAIRGMQSFLTTTVDAFTKAPNAEAKRAVIVGMLPDMKKRLRVVAMSLPDADRSIAKSIEAVTVELQALANGPDISEAVISTIGAKVNNFAGAATALEPVTLSKLNDATIRFGELTAPAEKAMAVLTDGRQLMTSGDSIQIIMARFLLQPTAENQTRLKQEFASMRKDLAKLKRNAGDLPFYAELEQKLAPALDVTESASARLVDVSKSRMASFEKAREELDTAWSQLASFAERQKQSASEDRRDANTLSMGTTVLGILISVFAGIGLVLTFKGPIGQITAAMRRLADGALDTQISGEHRFDEIGDMARALSIFKQNALSKREIEQASAVQRAEAEVERRRNEAETQAVDQQIAFAVDALAAGLERLAKGDISRPIETAFQGRLEQLRIDFNRSLERLQETMRQVRDNTFMIQQNAAEMSAAADALAKRTEQQAASLEETAAAVEEVTVTVRSSAEQTLEVNHIVRETKDSAESSLTVVGNAIVAMGRIEDASGKIVQIIDVIDEIAFQTNLLALNAGIEAARAGDSGKGFAVVAQEVRELAQRSAEAARQIKGLIDNSRQEVSVGAGLVQQTGSVLSKISVDIITVVERVGLIATAAHDQSSALSEVNASINKMDQMTQRNAAMVEETNAATRLLANEAIALMEIINAFKLPETVPDASTPQNRAA</sequence>
<dbReference type="PANTHER" id="PTHR43531:SF11">
    <property type="entry name" value="METHYL-ACCEPTING CHEMOTAXIS PROTEIN 3"/>
    <property type="match status" value="1"/>
</dbReference>
<dbReference type="GO" id="GO:0006935">
    <property type="term" value="P:chemotaxis"/>
    <property type="evidence" value="ECO:0007669"/>
    <property type="project" value="UniProtKB-KW"/>
</dbReference>
<dbReference type="SUPFAM" id="SSF158472">
    <property type="entry name" value="HAMP domain-like"/>
    <property type="match status" value="1"/>
</dbReference>
<dbReference type="InterPro" id="IPR004089">
    <property type="entry name" value="MCPsignal_dom"/>
</dbReference>
<dbReference type="Gene3D" id="1.10.287.950">
    <property type="entry name" value="Methyl-accepting chemotaxis protein"/>
    <property type="match status" value="1"/>
</dbReference>
<keyword evidence="5" id="KW-0812">Transmembrane</keyword>
<proteinExistence type="inferred from homology"/>
<dbReference type="EMBL" id="WPHR01000029">
    <property type="protein sequence ID" value="MUZ75411.1"/>
    <property type="molecule type" value="Genomic_DNA"/>
</dbReference>
<evidence type="ECO:0000256" key="3">
    <source>
        <dbReference type="PROSITE-ProRule" id="PRU00284"/>
    </source>
</evidence>
<feature type="coiled-coil region" evidence="4">
    <location>
        <begin position="562"/>
        <end position="625"/>
    </location>
</feature>
<feature type="transmembrane region" description="Helical" evidence="5">
    <location>
        <begin position="12"/>
        <end position="37"/>
    </location>
</feature>
<evidence type="ECO:0000313" key="8">
    <source>
        <dbReference type="EMBL" id="MUZ75411.1"/>
    </source>
</evidence>
<dbReference type="SMART" id="SM00304">
    <property type="entry name" value="HAMP"/>
    <property type="match status" value="2"/>
</dbReference>
<reference evidence="8 9" key="1">
    <citation type="submission" date="2019-12" db="EMBL/GenBank/DDBJ databases">
        <title>Whole-genome sequencing of Allorhizobium vitis.</title>
        <authorList>
            <person name="Gan H.M."/>
            <person name="Szegedi E."/>
            <person name="Burr T."/>
            <person name="Savka M.A."/>
        </authorList>
    </citation>
    <scope>NUCLEOTIDE SEQUENCE [LARGE SCALE GENOMIC DNA]</scope>
    <source>
        <strain evidence="8 9">CG516</strain>
    </source>
</reference>
<dbReference type="InterPro" id="IPR003660">
    <property type="entry name" value="HAMP_dom"/>
</dbReference>
<protein>
    <submittedName>
        <fullName evidence="8">HAMP domain-containing protein</fullName>
    </submittedName>
</protein>
<gene>
    <name evidence="8" type="ORF">GOZ90_22290</name>
</gene>
<dbReference type="PROSITE" id="PS50111">
    <property type="entry name" value="CHEMOTAXIS_TRANSDUC_2"/>
    <property type="match status" value="1"/>
</dbReference>
<keyword evidence="5" id="KW-0472">Membrane</keyword>
<comment type="caution">
    <text evidence="8">The sequence shown here is derived from an EMBL/GenBank/DDBJ whole genome shotgun (WGS) entry which is preliminary data.</text>
</comment>
<dbReference type="AlphaFoldDB" id="A0A6L6VK12"/>
<dbReference type="SUPFAM" id="SSF58104">
    <property type="entry name" value="Methyl-accepting chemotaxis protein (MCP) signaling domain"/>
    <property type="match status" value="1"/>
</dbReference>
<dbReference type="PANTHER" id="PTHR43531">
    <property type="entry name" value="PROTEIN ICFG"/>
    <property type="match status" value="1"/>
</dbReference>